<dbReference type="SUPFAM" id="SSF55961">
    <property type="entry name" value="Bet v1-like"/>
    <property type="match status" value="1"/>
</dbReference>
<accession>A0A5C8I2S5</accession>
<keyword evidence="2" id="KW-1185">Reference proteome</keyword>
<evidence type="ECO:0000313" key="2">
    <source>
        <dbReference type="Proteomes" id="UP000321034"/>
    </source>
</evidence>
<sequence length="154" mass="17543">MTRSFSIETTTQHPAESLFDLSLGIDAHVGSMRRSGETVVAGTAHGRIGLGESVTWRARHFGIWFRLTTKITVLERPRRFVDEQTDGPFRRFRHEHTFRDGPEGGTVMEDRITLASPVLGFVLERPVLVPYLRRLIEKRNQFLLDALDARAGRD</sequence>
<proteinExistence type="predicted"/>
<reference evidence="1 2" key="1">
    <citation type="submission" date="2019-08" db="EMBL/GenBank/DDBJ databases">
        <authorList>
            <person name="Dong K."/>
        </authorList>
    </citation>
    <scope>NUCLEOTIDE SEQUENCE [LARGE SCALE GENOMIC DNA]</scope>
    <source>
        <strain evidence="1 2">JCM14558</strain>
    </source>
</reference>
<dbReference type="Proteomes" id="UP000321034">
    <property type="component" value="Unassembled WGS sequence"/>
</dbReference>
<dbReference type="Gene3D" id="3.30.530.20">
    <property type="match status" value="1"/>
</dbReference>
<organism evidence="1 2">
    <name type="scientific">Microbacterium hatanonis</name>
    <dbReference type="NCBI Taxonomy" id="404366"/>
    <lineage>
        <taxon>Bacteria</taxon>
        <taxon>Bacillati</taxon>
        <taxon>Actinomycetota</taxon>
        <taxon>Actinomycetes</taxon>
        <taxon>Micrococcales</taxon>
        <taxon>Microbacteriaceae</taxon>
        <taxon>Microbacterium</taxon>
    </lineage>
</organism>
<dbReference type="OrthoDB" id="9801773at2"/>
<dbReference type="CDD" id="cd07820">
    <property type="entry name" value="SRPBCC_3"/>
    <property type="match status" value="1"/>
</dbReference>
<dbReference type="InterPro" id="IPR023393">
    <property type="entry name" value="START-like_dom_sf"/>
</dbReference>
<evidence type="ECO:0000313" key="1">
    <source>
        <dbReference type="EMBL" id="TXK13317.1"/>
    </source>
</evidence>
<comment type="caution">
    <text evidence="1">The sequence shown here is derived from an EMBL/GenBank/DDBJ whole genome shotgun (WGS) entry which is preliminary data.</text>
</comment>
<protein>
    <submittedName>
        <fullName evidence="1">SRPBCC family protein</fullName>
    </submittedName>
</protein>
<gene>
    <name evidence="1" type="ORF">FVP77_07880</name>
</gene>
<dbReference type="EMBL" id="VRSV01000001">
    <property type="protein sequence ID" value="TXK13317.1"/>
    <property type="molecule type" value="Genomic_DNA"/>
</dbReference>
<dbReference type="AlphaFoldDB" id="A0A5C8I2S5"/>
<name>A0A5C8I2S5_9MICO</name>